<gene>
    <name evidence="2" type="ORF">A3B56_00960</name>
</gene>
<dbReference type="Gene3D" id="3.90.550.10">
    <property type="entry name" value="Spore Coat Polysaccharide Biosynthesis Protein SpsA, Chain A"/>
    <property type="match status" value="1"/>
</dbReference>
<accession>A0A1F7JIC6</accession>
<dbReference type="EMBL" id="MGAU01000018">
    <property type="protein sequence ID" value="OGK55351.1"/>
    <property type="molecule type" value="Genomic_DNA"/>
</dbReference>
<name>A0A1F7JIC6_9BACT</name>
<evidence type="ECO:0000259" key="1">
    <source>
        <dbReference type="Pfam" id="PF00535"/>
    </source>
</evidence>
<dbReference type="InterPro" id="IPR001173">
    <property type="entry name" value="Glyco_trans_2-like"/>
</dbReference>
<dbReference type="InterPro" id="IPR029044">
    <property type="entry name" value="Nucleotide-diphossugar_trans"/>
</dbReference>
<dbReference type="GO" id="GO:0006487">
    <property type="term" value="P:protein N-linked glycosylation"/>
    <property type="evidence" value="ECO:0007669"/>
    <property type="project" value="TreeGrafter"/>
</dbReference>
<dbReference type="AlphaFoldDB" id="A0A1F7JIC6"/>
<dbReference type="PANTHER" id="PTHR10859">
    <property type="entry name" value="GLYCOSYL TRANSFERASE"/>
    <property type="match status" value="1"/>
</dbReference>
<protein>
    <recommendedName>
        <fullName evidence="1">Glycosyltransferase 2-like domain-containing protein</fullName>
    </recommendedName>
</protein>
<evidence type="ECO:0000313" key="2">
    <source>
        <dbReference type="EMBL" id="OGK55351.1"/>
    </source>
</evidence>
<reference evidence="2 3" key="1">
    <citation type="journal article" date="2016" name="Nat. Commun.">
        <title>Thousands of microbial genomes shed light on interconnected biogeochemical processes in an aquifer system.</title>
        <authorList>
            <person name="Anantharaman K."/>
            <person name="Brown C.T."/>
            <person name="Hug L.A."/>
            <person name="Sharon I."/>
            <person name="Castelle C.J."/>
            <person name="Probst A.J."/>
            <person name="Thomas B.C."/>
            <person name="Singh A."/>
            <person name="Wilkins M.J."/>
            <person name="Karaoz U."/>
            <person name="Brodie E.L."/>
            <person name="Williams K.H."/>
            <person name="Hubbard S.S."/>
            <person name="Banfield J.F."/>
        </authorList>
    </citation>
    <scope>NUCLEOTIDE SEQUENCE [LARGE SCALE GENOMIC DNA]</scope>
</reference>
<dbReference type="PANTHER" id="PTHR10859:SF91">
    <property type="entry name" value="DOLICHYL-PHOSPHATE BETA-GLUCOSYLTRANSFERASE"/>
    <property type="match status" value="1"/>
</dbReference>
<sequence length="249" mass="28489">MVSRPKLSVVLPCYNEVNNIKKGVLNSIYSYLSLQPFTWEVCIVDDGSTDDSGNLIQTFIKKHQGFTLIENKHLGKAKAVTRGVLEARGEIVLFSDFDQATPLSEIKTLMPYFPAYDIVIGSRKDQRKGAPFSRRVMAKGFMMLRNVLLGLGVEDTQCGFKTFKREQARLLFKKLRLYRDRRYVSGSSVTAGFDVELLYVARKLGYSIKEVPVVWKYVETRRVSAIRDSWEGLRDLVRIKVNDIRGVYE</sequence>
<organism evidence="2 3">
    <name type="scientific">Candidatus Roizmanbacteria bacterium RIFCSPLOWO2_01_FULL_45_11</name>
    <dbReference type="NCBI Taxonomy" id="1802070"/>
    <lineage>
        <taxon>Bacteria</taxon>
        <taxon>Candidatus Roizmaniibacteriota</taxon>
    </lineage>
</organism>
<dbReference type="Pfam" id="PF00535">
    <property type="entry name" value="Glycos_transf_2"/>
    <property type="match status" value="1"/>
</dbReference>
<dbReference type="Proteomes" id="UP000178486">
    <property type="component" value="Unassembled WGS sequence"/>
</dbReference>
<comment type="caution">
    <text evidence="2">The sequence shown here is derived from an EMBL/GenBank/DDBJ whole genome shotgun (WGS) entry which is preliminary data.</text>
</comment>
<evidence type="ECO:0000313" key="3">
    <source>
        <dbReference type="Proteomes" id="UP000178486"/>
    </source>
</evidence>
<proteinExistence type="predicted"/>
<feature type="domain" description="Glycosyltransferase 2-like" evidence="1">
    <location>
        <begin position="8"/>
        <end position="166"/>
    </location>
</feature>
<dbReference type="SUPFAM" id="SSF53448">
    <property type="entry name" value="Nucleotide-diphospho-sugar transferases"/>
    <property type="match status" value="1"/>
</dbReference>